<dbReference type="Pfam" id="PF13163">
    <property type="entry name" value="DUF3999"/>
    <property type="match status" value="1"/>
</dbReference>
<organism evidence="2">
    <name type="scientific">Vecturithrix granuli</name>
    <dbReference type="NCBI Taxonomy" id="1499967"/>
    <lineage>
        <taxon>Bacteria</taxon>
        <taxon>Candidatus Moduliflexota</taxon>
        <taxon>Candidatus Vecturitrichia</taxon>
        <taxon>Candidatus Vecturitrichales</taxon>
        <taxon>Candidatus Vecturitrichaceae</taxon>
        <taxon>Candidatus Vecturithrix</taxon>
    </lineage>
</organism>
<keyword evidence="1" id="KW-0472">Membrane</keyword>
<reference evidence="2" key="1">
    <citation type="journal article" date="2015" name="PeerJ">
        <title>First genomic representation of candidate bacterial phylum KSB3 points to enhanced environmental sensing as a trigger of wastewater bulking.</title>
        <authorList>
            <person name="Sekiguchi Y."/>
            <person name="Ohashi A."/>
            <person name="Parks D.H."/>
            <person name="Yamauchi T."/>
            <person name="Tyson G.W."/>
            <person name="Hugenholtz P."/>
        </authorList>
    </citation>
    <scope>NUCLEOTIDE SEQUENCE [LARGE SCALE GENOMIC DNA]</scope>
</reference>
<keyword evidence="1" id="KW-0812">Transmembrane</keyword>
<dbReference type="InterPro" id="IPR025060">
    <property type="entry name" value="DUF3999"/>
</dbReference>
<dbReference type="EMBL" id="DF820463">
    <property type="protein sequence ID" value="GAK55665.1"/>
    <property type="molecule type" value="Genomic_DNA"/>
</dbReference>
<dbReference type="SUPFAM" id="SSF49785">
    <property type="entry name" value="Galactose-binding domain-like"/>
    <property type="match status" value="1"/>
</dbReference>
<accession>A0A0S6WBE2</accession>
<name>A0A0S6WBE2_VECG1</name>
<feature type="transmembrane region" description="Helical" evidence="1">
    <location>
        <begin position="21"/>
        <end position="44"/>
    </location>
</feature>
<dbReference type="AlphaFoldDB" id="A0A0S6WBE2"/>
<gene>
    <name evidence="2" type="ORF">U27_02499</name>
</gene>
<proteinExistence type="predicted"/>
<feature type="transmembrane region" description="Helical" evidence="1">
    <location>
        <begin position="440"/>
        <end position="458"/>
    </location>
</feature>
<sequence>MMGKGVIVATILYRLRRKSLLNSYIIMKTFIVFFFLIGWCWVSGSFAAERSEFEYFLPLEGAGEVDAPVRVALAPEVITLTSNQFADLRVFDDQGQETPFIIYTQQPVPAIAFDWQVLSYQSSAGMQTVVLERPAHIRGTVKELGVDTPNRDFEKELEIFASADQQSWKSLTRAVIFDFSSRINLRKTHLEFPATTAKYLKIQVHENIASQEQGENLRFRYKDLEFAVSEQPRTDELTLTRFHSQALPENARPVEFSHTIFAQPTISLDQDKNSIISLGRVNLPLERVNLRIGKGFFYRTVELFVAQQDQDDAHFSVAQDVIYRVPGIDEEKTSLEFRQTQYPYLRLKIVNHDNPPLTVQEVTVLWAQRDLYFIPEPGRSYALYCSGNAVQTPKYDIQQLIPPKYDRLLHYAEWQTGTLQKNPNYRAQADRDTRAKLERYLFIGFVILIAAALGWWMLQLMKKVERHDKE</sequence>
<evidence type="ECO:0000313" key="3">
    <source>
        <dbReference type="Proteomes" id="UP000030661"/>
    </source>
</evidence>
<dbReference type="InterPro" id="IPR008979">
    <property type="entry name" value="Galactose-bd-like_sf"/>
</dbReference>
<dbReference type="HOGENOM" id="CLU_637272_0_0_0"/>
<evidence type="ECO:0000256" key="1">
    <source>
        <dbReference type="SAM" id="Phobius"/>
    </source>
</evidence>
<keyword evidence="3" id="KW-1185">Reference proteome</keyword>
<dbReference type="Proteomes" id="UP000030661">
    <property type="component" value="Unassembled WGS sequence"/>
</dbReference>
<keyword evidence="1" id="KW-1133">Transmembrane helix</keyword>
<evidence type="ECO:0000313" key="2">
    <source>
        <dbReference type="EMBL" id="GAK55665.1"/>
    </source>
</evidence>
<protein>
    <submittedName>
        <fullName evidence="2">Uncharacterized protein</fullName>
    </submittedName>
</protein>